<dbReference type="FunCoup" id="E0VQ00">
    <property type="interactions" value="185"/>
</dbReference>
<evidence type="ECO:0000256" key="5">
    <source>
        <dbReference type="ARBA" id="ARBA00023136"/>
    </source>
</evidence>
<evidence type="ECO:0000256" key="4">
    <source>
        <dbReference type="ARBA" id="ARBA00022989"/>
    </source>
</evidence>
<sequence length="185" mass="21289">MLLQLKQVSQKYPIIRGMISYACIWPAGSYIQQKIAKEEEINCMRCIRFAMFGSCFVAPTLYMWIRISSKLWPALDFKTAVKKAVVEQFTYGPAAMVCFFSGMTFLEGGGINDAITEVREKFFDTYKVAICVWPVLQTINFAFVHESNRVIFVSACSLIWTSFLAYMKQLKVEKTENQESQFSNR</sequence>
<accession>E0VQ00</accession>
<dbReference type="PANTHER" id="PTHR11266:SF75">
    <property type="entry name" value="IP10007P-RELATED"/>
    <property type="match status" value="1"/>
</dbReference>
<feature type="transmembrane region" description="Helical" evidence="6">
    <location>
        <begin position="85"/>
        <end position="106"/>
    </location>
</feature>
<evidence type="ECO:0000256" key="2">
    <source>
        <dbReference type="ARBA" id="ARBA00006824"/>
    </source>
</evidence>
<dbReference type="PANTHER" id="PTHR11266">
    <property type="entry name" value="PEROXISOMAL MEMBRANE PROTEIN 2, PXMP2 MPV17"/>
    <property type="match status" value="1"/>
</dbReference>
<dbReference type="InterPro" id="IPR007248">
    <property type="entry name" value="Mpv17_PMP22"/>
</dbReference>
<dbReference type="GeneID" id="8233573"/>
<dbReference type="HOGENOM" id="CLU_049109_4_2_1"/>
<dbReference type="eggNOG" id="KOG1944">
    <property type="taxonomic scope" value="Eukaryota"/>
</dbReference>
<evidence type="ECO:0000313" key="9">
    <source>
        <dbReference type="Proteomes" id="UP000009046"/>
    </source>
</evidence>
<dbReference type="VEuPathDB" id="VectorBase:PHUM369630"/>
<feature type="transmembrane region" description="Helical" evidence="6">
    <location>
        <begin position="46"/>
        <end position="65"/>
    </location>
</feature>
<evidence type="ECO:0000256" key="6">
    <source>
        <dbReference type="RuleBase" id="RU363053"/>
    </source>
</evidence>
<protein>
    <submittedName>
        <fullName evidence="7 8">Protein SYM1, putative</fullName>
    </submittedName>
</protein>
<evidence type="ECO:0000313" key="8">
    <source>
        <dbReference type="EnsemblMetazoa" id="PHUM369630-PA"/>
    </source>
</evidence>
<evidence type="ECO:0000313" key="7">
    <source>
        <dbReference type="EMBL" id="EEB15456.1"/>
    </source>
</evidence>
<keyword evidence="5 6" id="KW-0472">Membrane</keyword>
<gene>
    <name evidence="8" type="primary">8233573</name>
    <name evidence="7" type="ORF">Phum_PHUM369630</name>
</gene>
<dbReference type="EnsemblMetazoa" id="PHUM369630-RA">
    <property type="protein sequence ID" value="PHUM369630-PA"/>
    <property type="gene ID" value="PHUM369630"/>
</dbReference>
<dbReference type="EMBL" id="AAZO01004303">
    <property type="status" value="NOT_ANNOTATED_CDS"/>
    <property type="molecule type" value="Genomic_DNA"/>
</dbReference>
<keyword evidence="4 6" id="KW-1133">Transmembrane helix</keyword>
<feature type="transmembrane region" description="Helical" evidence="6">
    <location>
        <begin position="150"/>
        <end position="167"/>
    </location>
</feature>
<reference evidence="8" key="3">
    <citation type="submission" date="2021-02" db="UniProtKB">
        <authorList>
            <consortium name="EnsemblMetazoa"/>
        </authorList>
    </citation>
    <scope>IDENTIFICATION</scope>
    <source>
        <strain evidence="8">USDA</strain>
    </source>
</reference>
<dbReference type="RefSeq" id="XP_002428194.1">
    <property type="nucleotide sequence ID" value="XM_002428149.1"/>
</dbReference>
<evidence type="ECO:0000256" key="3">
    <source>
        <dbReference type="ARBA" id="ARBA00022692"/>
    </source>
</evidence>
<dbReference type="Pfam" id="PF04117">
    <property type="entry name" value="Mpv17_PMP22"/>
    <property type="match status" value="1"/>
</dbReference>
<dbReference type="AlphaFoldDB" id="E0VQ00"/>
<keyword evidence="3 6" id="KW-0812">Transmembrane</keyword>
<keyword evidence="9" id="KW-1185">Reference proteome</keyword>
<dbReference type="STRING" id="121224.E0VQ00"/>
<comment type="similarity">
    <text evidence="2 6">Belongs to the peroxisomal membrane protein PXMP2/4 family.</text>
</comment>
<dbReference type="Proteomes" id="UP000009046">
    <property type="component" value="Unassembled WGS sequence"/>
</dbReference>
<dbReference type="KEGG" id="phu:Phum_PHUM369630"/>
<dbReference type="EMBL" id="DS235387">
    <property type="protein sequence ID" value="EEB15456.1"/>
    <property type="molecule type" value="Genomic_DNA"/>
</dbReference>
<name>E0VQ00_PEDHC</name>
<dbReference type="CTD" id="8233573"/>
<reference evidence="7" key="2">
    <citation type="submission" date="2007-04" db="EMBL/GenBank/DDBJ databases">
        <title>The genome of the human body louse.</title>
        <authorList>
            <consortium name="The Human Body Louse Genome Consortium"/>
            <person name="Kirkness E."/>
            <person name="Walenz B."/>
            <person name="Hass B."/>
            <person name="Bruggner R."/>
            <person name="Strausberg R."/>
        </authorList>
    </citation>
    <scope>NUCLEOTIDE SEQUENCE</scope>
    <source>
        <strain evidence="7">USDA</strain>
    </source>
</reference>
<reference evidence="7" key="1">
    <citation type="submission" date="2007-04" db="EMBL/GenBank/DDBJ databases">
        <title>Annotation of Pediculus humanus corporis strain USDA.</title>
        <authorList>
            <person name="Kirkness E."/>
            <person name="Hannick L."/>
            <person name="Hass B."/>
            <person name="Bruggner R."/>
            <person name="Lawson D."/>
            <person name="Bidwell S."/>
            <person name="Joardar V."/>
            <person name="Caler E."/>
            <person name="Walenz B."/>
            <person name="Inman J."/>
            <person name="Schobel S."/>
            <person name="Galinsky K."/>
            <person name="Amedeo P."/>
            <person name="Strausberg R."/>
        </authorList>
    </citation>
    <scope>NUCLEOTIDE SEQUENCE</scope>
    <source>
        <strain evidence="7">USDA</strain>
    </source>
</reference>
<dbReference type="InParanoid" id="E0VQ00"/>
<dbReference type="GO" id="GO:0016020">
    <property type="term" value="C:membrane"/>
    <property type="evidence" value="ECO:0007669"/>
    <property type="project" value="UniProtKB-SubCell"/>
</dbReference>
<organism>
    <name type="scientific">Pediculus humanus subsp. corporis</name>
    <name type="common">Body louse</name>
    <dbReference type="NCBI Taxonomy" id="121224"/>
    <lineage>
        <taxon>Eukaryota</taxon>
        <taxon>Metazoa</taxon>
        <taxon>Ecdysozoa</taxon>
        <taxon>Arthropoda</taxon>
        <taxon>Hexapoda</taxon>
        <taxon>Insecta</taxon>
        <taxon>Pterygota</taxon>
        <taxon>Neoptera</taxon>
        <taxon>Paraneoptera</taxon>
        <taxon>Psocodea</taxon>
        <taxon>Troctomorpha</taxon>
        <taxon>Phthiraptera</taxon>
        <taxon>Anoplura</taxon>
        <taxon>Pediculidae</taxon>
        <taxon>Pediculus</taxon>
    </lineage>
</organism>
<comment type="subcellular location">
    <subcellularLocation>
        <location evidence="1">Membrane</location>
        <topology evidence="1">Multi-pass membrane protein</topology>
    </subcellularLocation>
</comment>
<proteinExistence type="inferred from homology"/>
<dbReference type="OMA" id="AYMKTRH"/>
<evidence type="ECO:0000256" key="1">
    <source>
        <dbReference type="ARBA" id="ARBA00004141"/>
    </source>
</evidence>
<dbReference type="GO" id="GO:0005739">
    <property type="term" value="C:mitochondrion"/>
    <property type="evidence" value="ECO:0007669"/>
    <property type="project" value="TreeGrafter"/>
</dbReference>
<dbReference type="OrthoDB" id="430207at2759"/>